<sequence>RIFQAIVYKELKIWSRLDHQNVLRLCGYTLEDGSLPALVSEWMTNGTMLKYVTMNPQVELFSMVKGIADGLSYLHDMGVIHADLKSDNVLISPSGAPLLTDFGISRTLIVTHTVTTLGELTGSVRWMAYELIAPHCQLQNTADATTITEIQPAIPSKETDVWAFGMVVYELLAKEYPFSPYSTVQVIIAIAFGHLPRPPSNLRSHGNIGKSLWDLCTQCWNRDPTSRPVMTDVVREINGWNFVSWI</sequence>
<dbReference type="PROSITE" id="PS50011">
    <property type="entry name" value="PROTEIN_KINASE_DOM"/>
    <property type="match status" value="1"/>
</dbReference>
<evidence type="ECO:0000313" key="3">
    <source>
        <dbReference type="Proteomes" id="UP000294933"/>
    </source>
</evidence>
<dbReference type="EMBL" id="ML170275">
    <property type="protein sequence ID" value="TDL15431.1"/>
    <property type="molecule type" value="Genomic_DNA"/>
</dbReference>
<dbReference type="Pfam" id="PF07714">
    <property type="entry name" value="PK_Tyr_Ser-Thr"/>
    <property type="match status" value="1"/>
</dbReference>
<dbReference type="OrthoDB" id="3260205at2759"/>
<dbReference type="GO" id="GO:0004674">
    <property type="term" value="F:protein serine/threonine kinase activity"/>
    <property type="evidence" value="ECO:0007669"/>
    <property type="project" value="TreeGrafter"/>
</dbReference>
<dbReference type="GO" id="GO:0005524">
    <property type="term" value="F:ATP binding"/>
    <property type="evidence" value="ECO:0007669"/>
    <property type="project" value="InterPro"/>
</dbReference>
<dbReference type="InterPro" id="IPR001245">
    <property type="entry name" value="Ser-Thr/Tyr_kinase_cat_dom"/>
</dbReference>
<dbReference type="InterPro" id="IPR011009">
    <property type="entry name" value="Kinase-like_dom_sf"/>
</dbReference>
<dbReference type="SMART" id="SM00220">
    <property type="entry name" value="S_TKc"/>
    <property type="match status" value="1"/>
</dbReference>
<dbReference type="PANTHER" id="PTHR44329">
    <property type="entry name" value="SERINE/THREONINE-PROTEIN KINASE TNNI3K-RELATED"/>
    <property type="match status" value="1"/>
</dbReference>
<feature type="domain" description="Protein kinase" evidence="1">
    <location>
        <begin position="1"/>
        <end position="246"/>
    </location>
</feature>
<evidence type="ECO:0000259" key="1">
    <source>
        <dbReference type="PROSITE" id="PS50011"/>
    </source>
</evidence>
<dbReference type="STRING" id="50990.A0A4Y7PKB6"/>
<dbReference type="PIRSF" id="PIRSF000654">
    <property type="entry name" value="Integrin-linked_kinase"/>
    <property type="match status" value="1"/>
</dbReference>
<dbReference type="SUPFAM" id="SSF56112">
    <property type="entry name" value="Protein kinase-like (PK-like)"/>
    <property type="match status" value="1"/>
</dbReference>
<dbReference type="Gene3D" id="1.10.510.10">
    <property type="entry name" value="Transferase(Phosphotransferase) domain 1"/>
    <property type="match status" value="1"/>
</dbReference>
<organism evidence="2 3">
    <name type="scientific">Rickenella mellea</name>
    <dbReference type="NCBI Taxonomy" id="50990"/>
    <lineage>
        <taxon>Eukaryota</taxon>
        <taxon>Fungi</taxon>
        <taxon>Dikarya</taxon>
        <taxon>Basidiomycota</taxon>
        <taxon>Agaricomycotina</taxon>
        <taxon>Agaricomycetes</taxon>
        <taxon>Hymenochaetales</taxon>
        <taxon>Rickenellaceae</taxon>
        <taxon>Rickenella</taxon>
    </lineage>
</organism>
<dbReference type="PROSITE" id="PS00108">
    <property type="entry name" value="PROTEIN_KINASE_ST"/>
    <property type="match status" value="1"/>
</dbReference>
<accession>A0A4Y7PKB6</accession>
<dbReference type="Proteomes" id="UP000294933">
    <property type="component" value="Unassembled WGS sequence"/>
</dbReference>
<reference evidence="2 3" key="1">
    <citation type="submission" date="2018-06" db="EMBL/GenBank/DDBJ databases">
        <title>A transcriptomic atlas of mushroom development highlights an independent origin of complex multicellularity.</title>
        <authorList>
            <consortium name="DOE Joint Genome Institute"/>
            <person name="Krizsan K."/>
            <person name="Almasi E."/>
            <person name="Merenyi Z."/>
            <person name="Sahu N."/>
            <person name="Viragh M."/>
            <person name="Koszo T."/>
            <person name="Mondo S."/>
            <person name="Kiss B."/>
            <person name="Balint B."/>
            <person name="Kues U."/>
            <person name="Barry K."/>
            <person name="Hegedus J.C."/>
            <person name="Henrissat B."/>
            <person name="Johnson J."/>
            <person name="Lipzen A."/>
            <person name="Ohm R."/>
            <person name="Nagy I."/>
            <person name="Pangilinan J."/>
            <person name="Yan J."/>
            <person name="Xiong Y."/>
            <person name="Grigoriev I.V."/>
            <person name="Hibbett D.S."/>
            <person name="Nagy L.G."/>
        </authorList>
    </citation>
    <scope>NUCLEOTIDE SEQUENCE [LARGE SCALE GENOMIC DNA]</scope>
    <source>
        <strain evidence="2 3">SZMC22713</strain>
    </source>
</reference>
<feature type="non-terminal residue" evidence="2">
    <location>
        <position position="1"/>
    </location>
</feature>
<dbReference type="AlphaFoldDB" id="A0A4Y7PKB6"/>
<dbReference type="InterPro" id="IPR008271">
    <property type="entry name" value="Ser/Thr_kinase_AS"/>
</dbReference>
<keyword evidence="3" id="KW-1185">Reference proteome</keyword>
<name>A0A4Y7PKB6_9AGAM</name>
<dbReference type="VEuPathDB" id="FungiDB:BD410DRAFT_732721"/>
<dbReference type="InterPro" id="IPR051681">
    <property type="entry name" value="Ser/Thr_Kinases-Pseudokinases"/>
</dbReference>
<evidence type="ECO:0000313" key="2">
    <source>
        <dbReference type="EMBL" id="TDL15431.1"/>
    </source>
</evidence>
<gene>
    <name evidence="2" type="ORF">BD410DRAFT_732721</name>
</gene>
<keyword evidence="2" id="KW-0808">Transferase</keyword>
<dbReference type="InterPro" id="IPR000719">
    <property type="entry name" value="Prot_kinase_dom"/>
</dbReference>
<protein>
    <submittedName>
        <fullName evidence="2">Kinase-like protein</fullName>
    </submittedName>
</protein>
<proteinExistence type="predicted"/>
<keyword evidence="2" id="KW-0418">Kinase</keyword>